<dbReference type="KEGG" id="tvl:FAZ95_00220"/>
<evidence type="ECO:0000313" key="2">
    <source>
        <dbReference type="EMBL" id="QCP47741.1"/>
    </source>
</evidence>
<dbReference type="EMBL" id="CP040077">
    <property type="protein sequence ID" value="QCP47741.1"/>
    <property type="molecule type" value="Genomic_DNA"/>
</dbReference>
<proteinExistence type="predicted"/>
<feature type="chain" id="PRO_5020350193" description="Lipoprotein" evidence="1">
    <location>
        <begin position="23"/>
        <end position="197"/>
    </location>
</feature>
<reference evidence="2 3" key="1">
    <citation type="submission" date="2019-05" db="EMBL/GenBank/DDBJ databases">
        <title>Burkholderia sp. DHOD12, isolated from subtropical forest soil.</title>
        <authorList>
            <person name="Gao Z.-H."/>
            <person name="Qiu L.-H."/>
        </authorList>
    </citation>
    <scope>NUCLEOTIDE SEQUENCE [LARGE SCALE GENOMIC DNA]</scope>
    <source>
        <strain evidence="2 3">DHOD12</strain>
    </source>
</reference>
<dbReference type="Proteomes" id="UP000298656">
    <property type="component" value="Chromosome 1"/>
</dbReference>
<name>A0A4P8IIZ7_9BURK</name>
<evidence type="ECO:0000313" key="3">
    <source>
        <dbReference type="Proteomes" id="UP000298656"/>
    </source>
</evidence>
<evidence type="ECO:0000256" key="1">
    <source>
        <dbReference type="SAM" id="SignalP"/>
    </source>
</evidence>
<dbReference type="OrthoDB" id="9133184at2"/>
<evidence type="ECO:0008006" key="4">
    <source>
        <dbReference type="Google" id="ProtNLM"/>
    </source>
</evidence>
<gene>
    <name evidence="2" type="ORF">FAZ95_00220</name>
</gene>
<keyword evidence="1" id="KW-0732">Signal</keyword>
<protein>
    <recommendedName>
        <fullName evidence="4">Lipoprotein</fullName>
    </recommendedName>
</protein>
<dbReference type="RefSeq" id="WP_137330585.1">
    <property type="nucleotide sequence ID" value="NZ_CP040077.1"/>
</dbReference>
<keyword evidence="3" id="KW-1185">Reference proteome</keyword>
<organism evidence="2 3">
    <name type="scientific">Trinickia violacea</name>
    <dbReference type="NCBI Taxonomy" id="2571746"/>
    <lineage>
        <taxon>Bacteria</taxon>
        <taxon>Pseudomonadati</taxon>
        <taxon>Pseudomonadota</taxon>
        <taxon>Betaproteobacteria</taxon>
        <taxon>Burkholderiales</taxon>
        <taxon>Burkholderiaceae</taxon>
        <taxon>Trinickia</taxon>
    </lineage>
</organism>
<dbReference type="PROSITE" id="PS51257">
    <property type="entry name" value="PROKAR_LIPOPROTEIN"/>
    <property type="match status" value="1"/>
</dbReference>
<sequence>MTLIKMPYLRALVGTSLLTILAACQLPPTVASNEASPEQRQAVIDALVKFGLEGDVSDATATAKFFNAAFYLSDKYWGVLSQERTEWYRVHQNGPSVFTGKSQYTWRWVHGVQFQSADLTLYPDRAFCLSPSEISAAIPERYRGGEKLKKLVGIYPPAGESLKNSSMFIFTDDNACLKSVSFFSKAPDSVAKPHSPS</sequence>
<accession>A0A4P8IIZ7</accession>
<feature type="signal peptide" evidence="1">
    <location>
        <begin position="1"/>
        <end position="22"/>
    </location>
</feature>
<dbReference type="AlphaFoldDB" id="A0A4P8IIZ7"/>